<proteinExistence type="predicted"/>
<evidence type="ECO:0000313" key="2">
    <source>
        <dbReference type="EMBL" id="PYD65243.1"/>
    </source>
</evidence>
<protein>
    <recommendedName>
        <fullName evidence="5">Phage tail protein</fullName>
    </recommendedName>
</protein>
<dbReference type="Pfam" id="PF10076">
    <property type="entry name" value="Phage_Mu_Gp48"/>
    <property type="match status" value="1"/>
</dbReference>
<evidence type="ECO:0000313" key="1">
    <source>
        <dbReference type="EMBL" id="AQU89383.1"/>
    </source>
</evidence>
<evidence type="ECO:0008006" key="5">
    <source>
        <dbReference type="Google" id="ProtNLM"/>
    </source>
</evidence>
<dbReference type="OrthoDB" id="6592844at2"/>
<dbReference type="KEGG" id="kna:B0W47_17670"/>
<geneLocation type="plasmid" evidence="1">
    <name>pKNA05</name>
</geneLocation>
<geneLocation type="plasmid" evidence="3">
    <name>pkna05</name>
</geneLocation>
<dbReference type="EMBL" id="CP019880">
    <property type="protein sequence ID" value="AQU89383.1"/>
    <property type="molecule type" value="Genomic_DNA"/>
</dbReference>
<dbReference type="RefSeq" id="WP_078528699.1">
    <property type="nucleotide sequence ID" value="NZ_CP019880.1"/>
</dbReference>
<dbReference type="AlphaFoldDB" id="A0A9N7CCV0"/>
<accession>A0A9N7CCV0</accession>
<dbReference type="Proteomes" id="UP000189683">
    <property type="component" value="Plasmid pKNA05"/>
</dbReference>
<keyword evidence="1" id="KW-0614">Plasmid</keyword>
<dbReference type="InterPro" id="IPR018755">
    <property type="entry name" value="Phage_Mu_Gp48"/>
</dbReference>
<name>A0A9N7CCV0_9PROT</name>
<organism evidence="1 3">
    <name type="scientific">Komagataeibacter nataicola</name>
    <dbReference type="NCBI Taxonomy" id="265960"/>
    <lineage>
        <taxon>Bacteria</taxon>
        <taxon>Pseudomonadati</taxon>
        <taxon>Pseudomonadota</taxon>
        <taxon>Alphaproteobacteria</taxon>
        <taxon>Acetobacterales</taxon>
        <taxon>Acetobacteraceae</taxon>
        <taxon>Komagataeibacter</taxon>
    </lineage>
</organism>
<dbReference type="Proteomes" id="UP000247512">
    <property type="component" value="Unassembled WGS sequence"/>
</dbReference>
<sequence>MTILQNYKQNEYAQGLKNLLPTGFAWPKDEASLLNQIAQGFSYAFQDMDILSCETIDEVFPGTSTVLLPIWQKTLGICDAPTDIQEQRNQVVALLTATGAISNSYFINFAKQLGYTLTIIEYGGIISGIYRCGDSVGTCQDYSYEFDVTFVVHGTNDYTILQNTFAAILPPYVRIYYISDINS</sequence>
<gene>
    <name evidence="1" type="ORF">B0W47_17670</name>
    <name evidence="2" type="ORF">CDI09_14725</name>
</gene>
<reference evidence="1 3" key="1">
    <citation type="submission" date="2017-02" db="EMBL/GenBank/DDBJ databases">
        <title>zhang.</title>
        <authorList>
            <person name="Zhang H."/>
        </authorList>
    </citation>
    <scope>NUCLEOTIDE SEQUENCE [LARGE SCALE GENOMIC DNA]</scope>
    <source>
        <strain evidence="1 3">RZS01</strain>
        <plasmid evidence="3">pkna05</plasmid>
        <plasmid evidence="1">pKNA05</plasmid>
    </source>
</reference>
<reference evidence="2 4" key="2">
    <citation type="submission" date="2017-06" db="EMBL/GenBank/DDBJ databases">
        <title>A draft genome sequence of Komagataeibacter nataicola LMG 1536.</title>
        <authorList>
            <person name="Skraban J."/>
            <person name="Cleenwerck I."/>
            <person name="Vandamme P."/>
            <person name="Trcek J."/>
        </authorList>
    </citation>
    <scope>NUCLEOTIDE SEQUENCE [LARGE SCALE GENOMIC DNA]</scope>
    <source>
        <strain evidence="2 4">LMG 1536</strain>
    </source>
</reference>
<keyword evidence="4" id="KW-1185">Reference proteome</keyword>
<evidence type="ECO:0000313" key="3">
    <source>
        <dbReference type="Proteomes" id="UP000189683"/>
    </source>
</evidence>
<evidence type="ECO:0000313" key="4">
    <source>
        <dbReference type="Proteomes" id="UP000247512"/>
    </source>
</evidence>
<dbReference type="EMBL" id="NIRT01000037">
    <property type="protein sequence ID" value="PYD65243.1"/>
    <property type="molecule type" value="Genomic_DNA"/>
</dbReference>